<evidence type="ECO:0000256" key="1">
    <source>
        <dbReference type="SAM" id="Phobius"/>
    </source>
</evidence>
<evidence type="ECO:0000313" key="2">
    <source>
        <dbReference type="Proteomes" id="UP000095283"/>
    </source>
</evidence>
<keyword evidence="1" id="KW-0812">Transmembrane</keyword>
<dbReference type="Proteomes" id="UP000095283">
    <property type="component" value="Unplaced"/>
</dbReference>
<accession>A0A1I7WLJ8</accession>
<dbReference type="AlphaFoldDB" id="A0A1I7WLJ8"/>
<keyword evidence="2" id="KW-1185">Reference proteome</keyword>
<dbReference type="WBParaSite" id="Hba_05999">
    <property type="protein sequence ID" value="Hba_05999"/>
    <property type="gene ID" value="Hba_05999"/>
</dbReference>
<sequence>MHFNFYFAKNVRVISAHIINRVYCWTAHLPFILIIHKYNSHFIRLFKEYHSLHIAVASIFSNNYETASQAYEFPRNLFIFGSSLYTLLELIGFQVSCNIATGTVQLYLIPLIFFVFYYKFRRYSIYGREVRNPLFFFYQQKMNETG</sequence>
<keyword evidence="1" id="KW-0472">Membrane</keyword>
<evidence type="ECO:0000313" key="3">
    <source>
        <dbReference type="WBParaSite" id="Hba_05999"/>
    </source>
</evidence>
<name>A0A1I7WLJ8_HETBA</name>
<reference evidence="3" key="1">
    <citation type="submission" date="2016-11" db="UniProtKB">
        <authorList>
            <consortium name="WormBaseParasite"/>
        </authorList>
    </citation>
    <scope>IDENTIFICATION</scope>
</reference>
<feature type="transmembrane region" description="Helical" evidence="1">
    <location>
        <begin position="99"/>
        <end position="118"/>
    </location>
</feature>
<keyword evidence="1" id="KW-1133">Transmembrane helix</keyword>
<proteinExistence type="predicted"/>
<protein>
    <submittedName>
        <fullName evidence="3">Very-long-chain (3R)-3-hydroxyacyl-CoA dehydratase</fullName>
    </submittedName>
</protein>
<organism evidence="2 3">
    <name type="scientific">Heterorhabditis bacteriophora</name>
    <name type="common">Entomopathogenic nematode worm</name>
    <dbReference type="NCBI Taxonomy" id="37862"/>
    <lineage>
        <taxon>Eukaryota</taxon>
        <taxon>Metazoa</taxon>
        <taxon>Ecdysozoa</taxon>
        <taxon>Nematoda</taxon>
        <taxon>Chromadorea</taxon>
        <taxon>Rhabditida</taxon>
        <taxon>Rhabditina</taxon>
        <taxon>Rhabditomorpha</taxon>
        <taxon>Strongyloidea</taxon>
        <taxon>Heterorhabditidae</taxon>
        <taxon>Heterorhabditis</taxon>
    </lineage>
</organism>